<sequence length="196" mass="22093">MYSCRARCARMIDDQLPARWVYSTRFILRQQSTYWPRAYKWTAPDINIGPLTLPSPRRLARHAFQLVENTSRHQSCCKFSLRERWVGLPARANGRWLGIQLEMFTGPNRAYNVYAGFLMANDCKLISQNDATQDKDALCGGGYYKGASVTCDSNHLPVAAVDTHNQHWRCSPTTDSGCNVGGSGGRFYVQACCDRA</sequence>
<reference evidence="2" key="1">
    <citation type="journal article" date="2014" name="Proc. Natl. Acad. Sci. U.S.A.">
        <title>Extensive sampling of basidiomycete genomes demonstrates inadequacy of the white-rot/brown-rot paradigm for wood decay fungi.</title>
        <authorList>
            <person name="Riley R."/>
            <person name="Salamov A.A."/>
            <person name="Brown D.W."/>
            <person name="Nagy L.G."/>
            <person name="Floudas D."/>
            <person name="Held B.W."/>
            <person name="Levasseur A."/>
            <person name="Lombard V."/>
            <person name="Morin E."/>
            <person name="Otillar R."/>
            <person name="Lindquist E.A."/>
            <person name="Sun H."/>
            <person name="LaButti K.M."/>
            <person name="Schmutz J."/>
            <person name="Jabbour D."/>
            <person name="Luo H."/>
            <person name="Baker S.E."/>
            <person name="Pisabarro A.G."/>
            <person name="Walton J.D."/>
            <person name="Blanchette R.A."/>
            <person name="Henrissat B."/>
            <person name="Martin F."/>
            <person name="Cullen D."/>
            <person name="Hibbett D.S."/>
            <person name="Grigoriev I.V."/>
        </authorList>
    </citation>
    <scope>NUCLEOTIDE SEQUENCE [LARGE SCALE GENOMIC DNA]</scope>
    <source>
        <strain evidence="2">FD-172 SS1</strain>
    </source>
</reference>
<dbReference type="Proteomes" id="UP000027195">
    <property type="component" value="Unassembled WGS sequence"/>
</dbReference>
<keyword evidence="2" id="KW-1185">Reference proteome</keyword>
<name>A0A067LSL6_BOTB1</name>
<evidence type="ECO:0000313" key="1">
    <source>
        <dbReference type="EMBL" id="KDQ06044.1"/>
    </source>
</evidence>
<organism evidence="1 2">
    <name type="scientific">Botryobasidium botryosum (strain FD-172 SS1)</name>
    <dbReference type="NCBI Taxonomy" id="930990"/>
    <lineage>
        <taxon>Eukaryota</taxon>
        <taxon>Fungi</taxon>
        <taxon>Dikarya</taxon>
        <taxon>Basidiomycota</taxon>
        <taxon>Agaricomycotina</taxon>
        <taxon>Agaricomycetes</taxon>
        <taxon>Cantharellales</taxon>
        <taxon>Botryobasidiaceae</taxon>
        <taxon>Botryobasidium</taxon>
    </lineage>
</organism>
<proteinExistence type="predicted"/>
<gene>
    <name evidence="1" type="ORF">BOTBODRAFT_71124</name>
</gene>
<evidence type="ECO:0000313" key="2">
    <source>
        <dbReference type="Proteomes" id="UP000027195"/>
    </source>
</evidence>
<dbReference type="HOGENOM" id="CLU_1389997_0_0_1"/>
<dbReference type="AlphaFoldDB" id="A0A067LSL6"/>
<protein>
    <submittedName>
        <fullName evidence="1">Uncharacterized protein</fullName>
    </submittedName>
</protein>
<dbReference type="InParanoid" id="A0A067LSL6"/>
<dbReference type="EMBL" id="KL198160">
    <property type="protein sequence ID" value="KDQ06044.1"/>
    <property type="molecule type" value="Genomic_DNA"/>
</dbReference>
<accession>A0A067LSL6</accession>